<protein>
    <submittedName>
        <fullName evidence="4">Transcriptional regulator DeoR family protein</fullName>
    </submittedName>
</protein>
<evidence type="ECO:0000256" key="2">
    <source>
        <dbReference type="ARBA" id="ARBA00023163"/>
    </source>
</evidence>
<dbReference type="InterPro" id="IPR057727">
    <property type="entry name" value="WCX_dom"/>
</dbReference>
<dbReference type="InterPro" id="IPR028349">
    <property type="entry name" value="PafC-like"/>
</dbReference>
<dbReference type="SUPFAM" id="SSF46785">
    <property type="entry name" value="Winged helix' DNA-binding domain"/>
    <property type="match status" value="1"/>
</dbReference>
<evidence type="ECO:0000313" key="4">
    <source>
        <dbReference type="EMBL" id="ENZ19943.1"/>
    </source>
</evidence>
<dbReference type="PROSITE" id="PS52050">
    <property type="entry name" value="WYL"/>
    <property type="match status" value="1"/>
</dbReference>
<dbReference type="InterPro" id="IPR051534">
    <property type="entry name" value="CBASS_pafABC_assoc_protein"/>
</dbReference>
<comment type="caution">
    <text evidence="4">The sequence shown here is derived from an EMBL/GenBank/DDBJ whole genome shotgun (WGS) entry which is preliminary data.</text>
</comment>
<organism evidence="4 5">
    <name type="scientific">[Clostridium] clostridioforme 90A8</name>
    <dbReference type="NCBI Taxonomy" id="999408"/>
    <lineage>
        <taxon>Bacteria</taxon>
        <taxon>Bacillati</taxon>
        <taxon>Bacillota</taxon>
        <taxon>Clostridia</taxon>
        <taxon>Lachnospirales</taxon>
        <taxon>Lachnospiraceae</taxon>
        <taxon>Enterocloster</taxon>
    </lineage>
</organism>
<dbReference type="AlphaFoldDB" id="A0A0E2HGJ8"/>
<dbReference type="InterPro" id="IPR036388">
    <property type="entry name" value="WH-like_DNA-bd_sf"/>
</dbReference>
<name>A0A0E2HGJ8_9FIRM</name>
<dbReference type="EMBL" id="AGYR01000002">
    <property type="protein sequence ID" value="ENZ19943.1"/>
    <property type="molecule type" value="Genomic_DNA"/>
</dbReference>
<dbReference type="Pfam" id="PF25583">
    <property type="entry name" value="WCX"/>
    <property type="match status" value="1"/>
</dbReference>
<dbReference type="Gene3D" id="1.10.10.10">
    <property type="entry name" value="Winged helix-like DNA-binding domain superfamily/Winged helix DNA-binding domain"/>
    <property type="match status" value="1"/>
</dbReference>
<keyword evidence="1" id="KW-0805">Transcription regulation</keyword>
<dbReference type="PROSITE" id="PS51000">
    <property type="entry name" value="HTH_DEOR_2"/>
    <property type="match status" value="1"/>
</dbReference>
<accession>A0A0E2HGJ8</accession>
<keyword evidence="2" id="KW-0804">Transcription</keyword>
<sequence>MKIDRLIGILSILLQREKVTAPYLAEKFEVSRRTINRDIEDICKAGIPLVTSRGPGGGISIMEGYRMDRTLITSGEMEAILVGLRSLDSVSGSARYRLLMDKLAPGKQDMISSSSILINLSSWYRQSLAPKIHLIQEAIETCRHIRFSYCSPMGETSRTIEPYLLVFQWSSWYVWGFCLMRQDYRLFKLNRMMDLECCREVFGKRILPPYENEADRPFPIRFLVKARCKPSIKWRIVDEFGPETLEELPDGNFMFTAGCSDKENLFCWILSLGDQIELLEPGEFRAELAELGRRIYDIYR</sequence>
<dbReference type="InterPro" id="IPR036390">
    <property type="entry name" value="WH_DNA-bd_sf"/>
</dbReference>
<dbReference type="Pfam" id="PF13280">
    <property type="entry name" value="WYL"/>
    <property type="match status" value="1"/>
</dbReference>
<dbReference type="GeneID" id="57963784"/>
<dbReference type="PATRIC" id="fig|999408.3.peg.400"/>
<gene>
    <name evidence="4" type="ORF">HMPREF1090_00364</name>
</gene>
<dbReference type="InterPro" id="IPR026881">
    <property type="entry name" value="WYL_dom"/>
</dbReference>
<dbReference type="PIRSF" id="PIRSF016838">
    <property type="entry name" value="PafC"/>
    <property type="match status" value="1"/>
</dbReference>
<evidence type="ECO:0000313" key="5">
    <source>
        <dbReference type="Proteomes" id="UP000013085"/>
    </source>
</evidence>
<dbReference type="InterPro" id="IPR013196">
    <property type="entry name" value="HTH_11"/>
</dbReference>
<dbReference type="Proteomes" id="UP000013085">
    <property type="component" value="Unassembled WGS sequence"/>
</dbReference>
<dbReference type="RefSeq" id="WP_002593280.1">
    <property type="nucleotide sequence ID" value="NZ_KB850976.1"/>
</dbReference>
<evidence type="ECO:0000259" key="3">
    <source>
        <dbReference type="PROSITE" id="PS51000"/>
    </source>
</evidence>
<dbReference type="HOGENOM" id="CLU_041141_5_1_9"/>
<proteinExistence type="predicted"/>
<dbReference type="PANTHER" id="PTHR34580:SF1">
    <property type="entry name" value="PROTEIN PAFC"/>
    <property type="match status" value="1"/>
</dbReference>
<reference evidence="4 5" key="1">
    <citation type="submission" date="2013-01" db="EMBL/GenBank/DDBJ databases">
        <title>The Genome Sequence of Clostridium clostridioforme 90A8.</title>
        <authorList>
            <consortium name="The Broad Institute Genome Sequencing Platform"/>
            <person name="Earl A."/>
            <person name="Ward D."/>
            <person name="Feldgarden M."/>
            <person name="Gevers D."/>
            <person name="Courvalin P."/>
            <person name="Lambert T."/>
            <person name="Walker B."/>
            <person name="Young S.K."/>
            <person name="Zeng Q."/>
            <person name="Gargeya S."/>
            <person name="Fitzgerald M."/>
            <person name="Haas B."/>
            <person name="Abouelleil A."/>
            <person name="Alvarado L."/>
            <person name="Arachchi H.M."/>
            <person name="Berlin A.M."/>
            <person name="Chapman S.B."/>
            <person name="Dewar J."/>
            <person name="Goldberg J."/>
            <person name="Griggs A."/>
            <person name="Gujja S."/>
            <person name="Hansen M."/>
            <person name="Howarth C."/>
            <person name="Imamovic A."/>
            <person name="Larimer J."/>
            <person name="McCowan C."/>
            <person name="Murphy C."/>
            <person name="Neiman D."/>
            <person name="Pearson M."/>
            <person name="Priest M."/>
            <person name="Roberts A."/>
            <person name="Saif S."/>
            <person name="Shea T."/>
            <person name="Sisk P."/>
            <person name="Sykes S."/>
            <person name="Wortman J."/>
            <person name="Nusbaum C."/>
            <person name="Birren B."/>
        </authorList>
    </citation>
    <scope>NUCLEOTIDE SEQUENCE [LARGE SCALE GENOMIC DNA]</scope>
    <source>
        <strain evidence="4 5">90A8</strain>
    </source>
</reference>
<dbReference type="Pfam" id="PF08279">
    <property type="entry name" value="HTH_11"/>
    <property type="match status" value="1"/>
</dbReference>
<dbReference type="GO" id="GO:0003700">
    <property type="term" value="F:DNA-binding transcription factor activity"/>
    <property type="evidence" value="ECO:0007669"/>
    <property type="project" value="InterPro"/>
</dbReference>
<dbReference type="PANTHER" id="PTHR34580">
    <property type="match status" value="1"/>
</dbReference>
<evidence type="ECO:0000256" key="1">
    <source>
        <dbReference type="ARBA" id="ARBA00023015"/>
    </source>
</evidence>
<dbReference type="InterPro" id="IPR001034">
    <property type="entry name" value="DeoR_HTH"/>
</dbReference>
<feature type="domain" description="HTH deoR-type" evidence="3">
    <location>
        <begin position="2"/>
        <end position="60"/>
    </location>
</feature>